<comment type="caution">
    <text evidence="2">The sequence shown here is derived from an EMBL/GenBank/DDBJ whole genome shotgun (WGS) entry which is preliminary data.</text>
</comment>
<dbReference type="EMBL" id="MHSH01000061">
    <property type="protein sequence ID" value="OHA39897.1"/>
    <property type="molecule type" value="Genomic_DNA"/>
</dbReference>
<dbReference type="AlphaFoldDB" id="A0A1G2NUU2"/>
<evidence type="ECO:0000256" key="1">
    <source>
        <dbReference type="SAM" id="SignalP"/>
    </source>
</evidence>
<name>A0A1G2NUU2_9BACT</name>
<keyword evidence="1" id="KW-0732">Signal</keyword>
<gene>
    <name evidence="2" type="ORF">A3H68_01220</name>
</gene>
<reference evidence="2 3" key="1">
    <citation type="journal article" date="2016" name="Nat. Commun.">
        <title>Thousands of microbial genomes shed light on interconnected biogeochemical processes in an aquifer system.</title>
        <authorList>
            <person name="Anantharaman K."/>
            <person name="Brown C.T."/>
            <person name="Hug L.A."/>
            <person name="Sharon I."/>
            <person name="Castelle C.J."/>
            <person name="Probst A.J."/>
            <person name="Thomas B.C."/>
            <person name="Singh A."/>
            <person name="Wilkins M.J."/>
            <person name="Karaoz U."/>
            <person name="Brodie E.L."/>
            <person name="Williams K.H."/>
            <person name="Hubbard S.S."/>
            <person name="Banfield J.F."/>
        </authorList>
    </citation>
    <scope>NUCLEOTIDE SEQUENCE [LARGE SCALE GENOMIC DNA]</scope>
</reference>
<organism evidence="2 3">
    <name type="scientific">Candidatus Taylorbacteria bacterium RIFCSPLOWO2_02_FULL_46_40</name>
    <dbReference type="NCBI Taxonomy" id="1802329"/>
    <lineage>
        <taxon>Bacteria</taxon>
        <taxon>Candidatus Tayloriibacteriota</taxon>
    </lineage>
</organism>
<feature type="chain" id="PRO_5009583793" evidence="1">
    <location>
        <begin position="30"/>
        <end position="178"/>
    </location>
</feature>
<proteinExistence type="predicted"/>
<accession>A0A1G2NUU2</accession>
<evidence type="ECO:0000313" key="2">
    <source>
        <dbReference type="EMBL" id="OHA39897.1"/>
    </source>
</evidence>
<sequence length="178" mass="20109">MNIRKNNELRNVLIVVGILLALAATCASAANNPPPVYSVKCTQWPAAQVGSSQTNWSSPMIPSNATEYWTANSPAPVAPYVAPAQDPIRSVSVEKRADQTSSFRGYGYRPAIRYPGSYYGYYDDGYGFYGSNYRFINPNRVRVYSNQRNGIVMYGGISARWNNYRGWRPAYNPRRYRH</sequence>
<dbReference type="Proteomes" id="UP000176429">
    <property type="component" value="Unassembled WGS sequence"/>
</dbReference>
<feature type="signal peptide" evidence="1">
    <location>
        <begin position="1"/>
        <end position="29"/>
    </location>
</feature>
<evidence type="ECO:0000313" key="3">
    <source>
        <dbReference type="Proteomes" id="UP000176429"/>
    </source>
</evidence>
<protein>
    <submittedName>
        <fullName evidence="2">Uncharacterized protein</fullName>
    </submittedName>
</protein>